<evidence type="ECO:0000256" key="3">
    <source>
        <dbReference type="ARBA" id="ARBA00022553"/>
    </source>
</evidence>
<dbReference type="GO" id="GO:0007018">
    <property type="term" value="P:microtubule-based movement"/>
    <property type="evidence" value="ECO:0007669"/>
    <property type="project" value="InterPro"/>
</dbReference>
<dbReference type="PANTHER" id="PTHR47970:SF29">
    <property type="entry name" value="KINESIN FAMILY MEMBER 20B"/>
    <property type="match status" value="1"/>
</dbReference>
<dbReference type="GO" id="GO:0005524">
    <property type="term" value="F:ATP binding"/>
    <property type="evidence" value="ECO:0007669"/>
    <property type="project" value="UniProtKB-UniRule"/>
</dbReference>
<dbReference type="GO" id="GO:0008017">
    <property type="term" value="F:microtubule binding"/>
    <property type="evidence" value="ECO:0007669"/>
    <property type="project" value="InterPro"/>
</dbReference>
<protein>
    <submittedName>
        <fullName evidence="15">Kinesin-like protein KIF20A isoform X1</fullName>
    </submittedName>
</protein>
<keyword evidence="6 10" id="KW-0067">ATP-binding</keyword>
<feature type="region of interest" description="Disordered" evidence="12">
    <location>
        <begin position="1400"/>
        <end position="1483"/>
    </location>
</feature>
<feature type="coiled-coil region" evidence="11">
    <location>
        <begin position="1055"/>
        <end position="1131"/>
    </location>
</feature>
<keyword evidence="8 10" id="KW-0505">Motor protein</keyword>
<dbReference type="PRINTS" id="PR00380">
    <property type="entry name" value="KINESINHEAVY"/>
</dbReference>
<dbReference type="Proteomes" id="UP000515180">
    <property type="component" value="Unplaced"/>
</dbReference>
<feature type="domain" description="Kinesin motor" evidence="13">
    <location>
        <begin position="77"/>
        <end position="488"/>
    </location>
</feature>
<dbReference type="OrthoDB" id="123929at2759"/>
<keyword evidence="9" id="KW-0206">Cytoskeleton</keyword>
<keyword evidence="3" id="KW-0597">Phosphoprotein</keyword>
<accession>A0A6P8KYW9</accession>
<proteinExistence type="inferred from homology"/>
<gene>
    <name evidence="15" type="primary">LOC100749477</name>
</gene>
<dbReference type="SMART" id="SM00129">
    <property type="entry name" value="KISc"/>
    <property type="match status" value="1"/>
</dbReference>
<evidence type="ECO:0000256" key="8">
    <source>
        <dbReference type="ARBA" id="ARBA00023175"/>
    </source>
</evidence>
<dbReference type="InterPro" id="IPR047149">
    <property type="entry name" value="KIF11-like"/>
</dbReference>
<evidence type="ECO:0000256" key="5">
    <source>
        <dbReference type="ARBA" id="ARBA00022741"/>
    </source>
</evidence>
<dbReference type="PROSITE" id="PS00411">
    <property type="entry name" value="KINESIN_MOTOR_1"/>
    <property type="match status" value="1"/>
</dbReference>
<dbReference type="SUPFAM" id="SSF52540">
    <property type="entry name" value="P-loop containing nucleoside triphosphate hydrolases"/>
    <property type="match status" value="1"/>
</dbReference>
<organism evidence="14 15">
    <name type="scientific">Bombus impatiens</name>
    <name type="common">Bumblebee</name>
    <dbReference type="NCBI Taxonomy" id="132113"/>
    <lineage>
        <taxon>Eukaryota</taxon>
        <taxon>Metazoa</taxon>
        <taxon>Ecdysozoa</taxon>
        <taxon>Arthropoda</taxon>
        <taxon>Hexapoda</taxon>
        <taxon>Insecta</taxon>
        <taxon>Pterygota</taxon>
        <taxon>Neoptera</taxon>
        <taxon>Endopterygota</taxon>
        <taxon>Hymenoptera</taxon>
        <taxon>Apocrita</taxon>
        <taxon>Aculeata</taxon>
        <taxon>Apoidea</taxon>
        <taxon>Anthophila</taxon>
        <taxon>Apidae</taxon>
        <taxon>Bombus</taxon>
        <taxon>Pyrobombus</taxon>
    </lineage>
</organism>
<dbReference type="InterPro" id="IPR036961">
    <property type="entry name" value="Kinesin_motor_dom_sf"/>
</dbReference>
<evidence type="ECO:0000256" key="10">
    <source>
        <dbReference type="PROSITE-ProRule" id="PRU00283"/>
    </source>
</evidence>
<dbReference type="GO" id="GO:0051231">
    <property type="term" value="P:spindle elongation"/>
    <property type="evidence" value="ECO:0007669"/>
    <property type="project" value="TreeGrafter"/>
</dbReference>
<evidence type="ECO:0000313" key="14">
    <source>
        <dbReference type="Proteomes" id="UP000515180"/>
    </source>
</evidence>
<evidence type="ECO:0000256" key="11">
    <source>
        <dbReference type="SAM" id="Coils"/>
    </source>
</evidence>
<dbReference type="OMA" id="CESSIKH"/>
<dbReference type="GO" id="GO:0008574">
    <property type="term" value="F:plus-end-directed microtubule motor activity"/>
    <property type="evidence" value="ECO:0007669"/>
    <property type="project" value="TreeGrafter"/>
</dbReference>
<feature type="coiled-coil region" evidence="11">
    <location>
        <begin position="1168"/>
        <end position="1275"/>
    </location>
</feature>
<dbReference type="GeneID" id="100749477"/>
<evidence type="ECO:0000256" key="9">
    <source>
        <dbReference type="ARBA" id="ARBA00023212"/>
    </source>
</evidence>
<dbReference type="InterPro" id="IPR027417">
    <property type="entry name" value="P-loop_NTPase"/>
</dbReference>
<evidence type="ECO:0000256" key="12">
    <source>
        <dbReference type="SAM" id="MobiDB-lite"/>
    </source>
</evidence>
<feature type="coiled-coil region" evidence="11">
    <location>
        <begin position="543"/>
        <end position="603"/>
    </location>
</feature>
<feature type="binding site" evidence="10">
    <location>
        <begin position="175"/>
        <end position="182"/>
    </location>
    <ligand>
        <name>ATP</name>
        <dbReference type="ChEBI" id="CHEBI:30616"/>
    </ligand>
</feature>
<evidence type="ECO:0000256" key="7">
    <source>
        <dbReference type="ARBA" id="ARBA00023054"/>
    </source>
</evidence>
<comment type="subcellular location">
    <subcellularLocation>
        <location evidence="1">Cytoplasm</location>
        <location evidence="1">Cytoskeleton</location>
        <location evidence="1">Spindle</location>
    </subcellularLocation>
</comment>
<evidence type="ECO:0000259" key="13">
    <source>
        <dbReference type="PROSITE" id="PS50067"/>
    </source>
</evidence>
<dbReference type="GO" id="GO:0090307">
    <property type="term" value="P:mitotic spindle assembly"/>
    <property type="evidence" value="ECO:0007669"/>
    <property type="project" value="TreeGrafter"/>
</dbReference>
<dbReference type="RefSeq" id="XP_033176225.1">
    <property type="nucleotide sequence ID" value="XM_033320334.1"/>
</dbReference>
<dbReference type="PANTHER" id="PTHR47970">
    <property type="entry name" value="KINESIN-LIKE PROTEIN KIF11"/>
    <property type="match status" value="1"/>
</dbReference>
<dbReference type="InterPro" id="IPR001752">
    <property type="entry name" value="Kinesin_motor_dom"/>
</dbReference>
<keyword evidence="4" id="KW-0493">Microtubule</keyword>
<evidence type="ECO:0000256" key="4">
    <source>
        <dbReference type="ARBA" id="ARBA00022701"/>
    </source>
</evidence>
<reference evidence="15" key="1">
    <citation type="submission" date="2025-08" db="UniProtKB">
        <authorList>
            <consortium name="RefSeq"/>
        </authorList>
    </citation>
    <scope>IDENTIFICATION</scope>
</reference>
<evidence type="ECO:0000256" key="2">
    <source>
        <dbReference type="ARBA" id="ARBA00022490"/>
    </source>
</evidence>
<keyword evidence="14" id="KW-1185">Reference proteome</keyword>
<dbReference type="Gene3D" id="3.40.850.10">
    <property type="entry name" value="Kinesin motor domain"/>
    <property type="match status" value="1"/>
</dbReference>
<name>A0A6P8KYW9_BOMIM</name>
<keyword evidence="2" id="KW-0963">Cytoplasm</keyword>
<dbReference type="Pfam" id="PF00225">
    <property type="entry name" value="Kinesin"/>
    <property type="match status" value="1"/>
</dbReference>
<dbReference type="GO" id="GO:0005876">
    <property type="term" value="C:spindle microtubule"/>
    <property type="evidence" value="ECO:0007669"/>
    <property type="project" value="TreeGrafter"/>
</dbReference>
<feature type="coiled-coil region" evidence="11">
    <location>
        <begin position="915"/>
        <end position="963"/>
    </location>
</feature>
<keyword evidence="5 10" id="KW-0547">Nucleotide-binding</keyword>
<dbReference type="GO" id="GO:0005634">
    <property type="term" value="C:nucleus"/>
    <property type="evidence" value="ECO:0007669"/>
    <property type="project" value="TreeGrafter"/>
</dbReference>
<feature type="coiled-coil region" evidence="11">
    <location>
        <begin position="647"/>
        <end position="838"/>
    </location>
</feature>
<dbReference type="InterPro" id="IPR019821">
    <property type="entry name" value="Kinesin_motor_CS"/>
</dbReference>
<keyword evidence="7 11" id="KW-0175">Coiled coil</keyword>
<evidence type="ECO:0000313" key="15">
    <source>
        <dbReference type="RefSeq" id="XP_033176225.1"/>
    </source>
</evidence>
<evidence type="ECO:0000256" key="6">
    <source>
        <dbReference type="ARBA" id="ARBA00022840"/>
    </source>
</evidence>
<evidence type="ECO:0000256" key="1">
    <source>
        <dbReference type="ARBA" id="ARBA00004186"/>
    </source>
</evidence>
<dbReference type="GO" id="GO:0072686">
    <property type="term" value="C:mitotic spindle"/>
    <property type="evidence" value="ECO:0007669"/>
    <property type="project" value="TreeGrafter"/>
</dbReference>
<dbReference type="PROSITE" id="PS50067">
    <property type="entry name" value="KINESIN_MOTOR_2"/>
    <property type="match status" value="1"/>
</dbReference>
<comment type="similarity">
    <text evidence="10">Belongs to the TRAFAC class myosin-kinesin ATPase superfamily. Kinesin family.</text>
</comment>
<sequence>MNNTLDSIRTSYNNPPDDMSYLFGRDPSILAYGKRPCVLKETKKNLLSVYDTETQSEESNYTVQSGSLNSESETLQTVKVYLRMKPFPKKLKLSEEQQDAYKIINSTTLFTRLPTLDNNTSCFKRSNSTDIVCRKFTFTKTFGPETTQLELFEQSIKQQMIDFLNGQNCTIMTYGTTNSGKSYTLQGTTTSPGIVPRCLEFVFSNITPKSTPSYKPMNHCDIVILDPLERAQELEIKTKLLTFASVDKYQFINAYKDMQKLLQEESPIRPSQCIGAHYSVWVSFAEIYNEIVYDLLSNECQKKRTPLKLATDAHGRTFIKGLKTVCVNSGSEAYQVLMAGQYNLKVAATALNARSSRSHCIFTIKLLKYYIENDPSSVEVSTFAFCDLAGSERLKKTLNIGDRLKEAQNINTSLLVLGRCLKTIHDGQLSKQKIEHIGPFRESKLTRLFQKALSGKEHIILIVNINPIPNLYIETQNVLNFSAIAKKIVIEKEKVCKKTKSRFSRIVTQSIKTETDWDATELESEDWQNIVDDNSDYAQSEDYNELISENKRLKKELATLKSSALTRDLQIREEMADTYTSIMKNLETEWKNRMKDVEEQQEDVLHWSVKQVEDFYKEKLEQLNSRKRRRSSVSINNLDLDGDPKNIQELEIENSHLTSKIILLKNSMKELKEANQNLIAEKTKITFELSLSKEDLKNANNLLNAVRKDVCLDEDVTCYVEELNSQLSAREEQVKKLKIFLNEAKQEYIDITTKEREKERIIKEQEEELYDKQETIDDLEAELAHINLCLTEETKTVDIFEEKLENQNKIILNYENKVQDLEDQIRKLENENLLLNEFKLLKETVDTAKNIEQDWEYKDNECKDIKGRNIAIEENLSSDLKVEVVIVDSNNKHTQTEHISDAQMEETVLAVGKENSALEEKLVRSTTEIQSLKQELEFAKVKLKDISEQIRNLRMNSTQSKNRNDESVKEKVTVETVDISCQAHVESNEASLQTSKNDVFNKSSQTIENMIKEKASQTSFTEETDDYEIILDKLTKLMVKYDDIKTQYEEKCLMKEEVDQKVLGLEEKIEKLVEENNESKANVEEYKQSIDLLQKELSLTKKDKMQVQEMLKNANNIKAFLKTETSDYEQESKENDGQLSFSKSDCSECTEKLNALQAEFDNHISKCKNDHEEATNKLQRELSSMAEKYNIKSQCLDAHAAKIVELERNLDSITELQEKIRELNKSLETCQAEKDQLQKLLDENNDKLLQLEDRLGQAEEQEREKDAEIISLQKEMKFMIQKHEENNDRSDKLMEIEMKSTIKNLTDTKEMLARKQEYIEQLEMRVKHSEQNAKILDLLEQTAQERKEENERLRTVNDELRNGLIEKEREMESFMKNRDEMVAKYESLVKSQQEELEKQKQKLIKNRSKDKECCENTSEDEVILKDRRVRRPPKKFTPSSPKQDEISVIDLSGSDSKRSVKRTTTLPSRETASEKKKNTRKKKLYITEDESFQDIEPLESTLTITPSVSTRKLRSRRK</sequence>